<dbReference type="Pfam" id="PF13585">
    <property type="entry name" value="CHU_C"/>
    <property type="match status" value="1"/>
</dbReference>
<dbReference type="PROSITE" id="PS51328">
    <property type="entry name" value="L_LECTIN_LIKE"/>
    <property type="match status" value="1"/>
</dbReference>
<accession>A0ABY4K243</accession>
<dbReference type="PANTHER" id="PTHR12223">
    <property type="entry name" value="VESICULAR MANNOSE-BINDING LECTIN"/>
    <property type="match status" value="1"/>
</dbReference>
<keyword evidence="5" id="KW-0472">Membrane</keyword>
<keyword evidence="9" id="KW-1185">Reference proteome</keyword>
<evidence type="ECO:0000259" key="7">
    <source>
        <dbReference type="PROSITE" id="PS51328"/>
    </source>
</evidence>
<dbReference type="PANTHER" id="PTHR12223:SF28">
    <property type="entry name" value="LECTIN, MANNOSE BINDING 1 LIKE"/>
    <property type="match status" value="1"/>
</dbReference>
<keyword evidence="4" id="KW-1133">Transmembrane helix</keyword>
<dbReference type="NCBIfam" id="TIGR04131">
    <property type="entry name" value="Bac_Flav_CTERM"/>
    <property type="match status" value="1"/>
</dbReference>
<dbReference type="EMBL" id="CP096203">
    <property type="protein sequence ID" value="UPQ74871.1"/>
    <property type="molecule type" value="Genomic_DNA"/>
</dbReference>
<dbReference type="Gene3D" id="2.60.120.200">
    <property type="match status" value="1"/>
</dbReference>
<evidence type="ECO:0000256" key="3">
    <source>
        <dbReference type="ARBA" id="ARBA00022729"/>
    </source>
</evidence>
<organism evidence="8 9">
    <name type="scientific">Chryseobacterium nepalense</name>
    <dbReference type="NCBI Taxonomy" id="1854498"/>
    <lineage>
        <taxon>Bacteria</taxon>
        <taxon>Pseudomonadati</taxon>
        <taxon>Bacteroidota</taxon>
        <taxon>Flavobacteriia</taxon>
        <taxon>Flavobacteriales</taxon>
        <taxon>Weeksellaceae</taxon>
        <taxon>Chryseobacterium group</taxon>
        <taxon>Chryseobacterium</taxon>
    </lineage>
</organism>
<comment type="subcellular location">
    <subcellularLocation>
        <location evidence="1">Membrane</location>
        <topology evidence="1">Single-pass type I membrane protein</topology>
    </subcellularLocation>
</comment>
<evidence type="ECO:0000256" key="2">
    <source>
        <dbReference type="ARBA" id="ARBA00022692"/>
    </source>
</evidence>
<dbReference type="RefSeq" id="WP_248389826.1">
    <property type="nucleotide sequence ID" value="NZ_CP096203.1"/>
</dbReference>
<sequence>MKKNYLFLFFIFTLSFYNTLFSQTYQLTGNPVNTTGWTMVAPTVVNTDFVQLTPDTNNQSGSIRLNDPINLKYCDKWRVEFDFRMDSNQTANGDGIAFWYLANPPVASVLGSGLGVSQNAVGFIVGFDTYNNTTTAVMSKVHVAYGQVANTTDNNNVEFFNIPGSSFHSPDMNTTLPFQGTTYKHVEVTAQVDPAAPANWIVKITIDGNQICNQSFAPSGTAAAMTVGYFGFSASTGGNRSRHSIKNVKVYVDKIPLLQTAITKNICPDLTGMATIDLTELNSQLTAVPSNYNFAYYITGSGTPITNPANFQYSTDTNISVVIKDPTSILCDNNDATISLKVAPTVTTTDATLRTCFLETNPSTGHFDLTTAPVITTSTGITKKYYPSLTDAQNQTNEILNPTNYIAPNGVIYIRVSNTFGCFDIAKVTLQVIPPVFSTVLQDKIICIEGTTTLDAGAGFTSYEWSTGATSQTISNVGVGTYWVKLKTGDCIATQKVKVYASEQPVISSVDISNNVVSVYAIGGTAPYKYSIDGINWQDSNEFKNIPRGDLKIYIKDAYDCQPIDITVVVPNIINVITPNGDGVNDGIDYSALAGKQNLVFNVFDRYGALIHKADKTNRYRWDGTMGGRKVSTGSYWYSVSWNENDKKNTPITYSGWVLVKNRD</sequence>
<protein>
    <submittedName>
        <fullName evidence="8">T9SS type B sorting domain-containing protein</fullName>
    </submittedName>
</protein>
<dbReference type="InterPro" id="IPR013320">
    <property type="entry name" value="ConA-like_dom_sf"/>
</dbReference>
<evidence type="ECO:0000256" key="1">
    <source>
        <dbReference type="ARBA" id="ARBA00004479"/>
    </source>
</evidence>
<keyword evidence="3 6" id="KW-0732">Signal</keyword>
<reference evidence="8" key="1">
    <citation type="submission" date="2022-04" db="EMBL/GenBank/DDBJ databases">
        <title>Evolutionary, genomic, and biogeographic characterization of Chryseobacterium nepalense represented by a plastic-degrading bacterium AC3.</title>
        <authorList>
            <person name="Yin Z."/>
            <person name="Liu X."/>
            <person name="Wang D."/>
            <person name="Xie Z."/>
        </authorList>
    </citation>
    <scope>NUCLEOTIDE SEQUENCE</scope>
    <source>
        <strain evidence="8">AC3</strain>
    </source>
</reference>
<evidence type="ECO:0000313" key="9">
    <source>
        <dbReference type="Proteomes" id="UP000830552"/>
    </source>
</evidence>
<evidence type="ECO:0000313" key="8">
    <source>
        <dbReference type="EMBL" id="UPQ74871.1"/>
    </source>
</evidence>
<evidence type="ECO:0000256" key="4">
    <source>
        <dbReference type="ARBA" id="ARBA00022989"/>
    </source>
</evidence>
<dbReference type="SUPFAM" id="SSF49899">
    <property type="entry name" value="Concanavalin A-like lectins/glucanases"/>
    <property type="match status" value="1"/>
</dbReference>
<feature type="domain" description="L-type lectin-like" evidence="7">
    <location>
        <begin position="13"/>
        <end position="253"/>
    </location>
</feature>
<evidence type="ECO:0000256" key="6">
    <source>
        <dbReference type="SAM" id="SignalP"/>
    </source>
</evidence>
<dbReference type="InterPro" id="IPR026341">
    <property type="entry name" value="T9SS_type_B"/>
</dbReference>
<dbReference type="Pfam" id="PF03388">
    <property type="entry name" value="Lectin_leg-like"/>
    <property type="match status" value="1"/>
</dbReference>
<feature type="signal peptide" evidence="6">
    <location>
        <begin position="1"/>
        <end position="22"/>
    </location>
</feature>
<feature type="chain" id="PRO_5047508541" evidence="6">
    <location>
        <begin position="23"/>
        <end position="664"/>
    </location>
</feature>
<evidence type="ECO:0000256" key="5">
    <source>
        <dbReference type="ARBA" id="ARBA00023136"/>
    </source>
</evidence>
<gene>
    <name evidence="8" type="ORF">M0D58_12530</name>
</gene>
<name>A0ABY4K243_9FLAO</name>
<keyword evidence="2" id="KW-0812">Transmembrane</keyword>
<proteinExistence type="predicted"/>
<dbReference type="InterPro" id="IPR005052">
    <property type="entry name" value="Lectin_leg"/>
</dbReference>
<dbReference type="InterPro" id="IPR051136">
    <property type="entry name" value="Intracellular_Lectin-GPT"/>
</dbReference>
<dbReference type="Proteomes" id="UP000830552">
    <property type="component" value="Chromosome"/>
</dbReference>